<dbReference type="GO" id="GO:0016763">
    <property type="term" value="F:pentosyltransferase activity"/>
    <property type="evidence" value="ECO:0007669"/>
    <property type="project" value="UniProtKB-ARBA"/>
</dbReference>
<keyword evidence="4" id="KW-0808">Transferase</keyword>
<keyword evidence="3" id="KW-0328">Glycosyltransferase</keyword>
<reference evidence="7" key="1">
    <citation type="submission" date="2020-10" db="EMBL/GenBank/DDBJ databases">
        <authorList>
            <person name="Han B."/>
            <person name="Lu T."/>
            <person name="Zhao Q."/>
            <person name="Huang X."/>
            <person name="Zhao Y."/>
        </authorList>
    </citation>
    <scope>NUCLEOTIDE SEQUENCE</scope>
</reference>
<comment type="pathway">
    <text evidence="2">Glycan metabolism.</text>
</comment>
<evidence type="ECO:0000256" key="5">
    <source>
        <dbReference type="ARBA" id="ARBA00023180"/>
    </source>
</evidence>
<evidence type="ECO:0000313" key="7">
    <source>
        <dbReference type="EMBL" id="CAD6343495.1"/>
    </source>
</evidence>
<dbReference type="AlphaFoldDB" id="A0A811SQH8"/>
<evidence type="ECO:0000256" key="2">
    <source>
        <dbReference type="ARBA" id="ARBA00004881"/>
    </source>
</evidence>
<sequence>MLILRGRTRQFMNEGAIMDAIERTGFEVVHMDEAASWADVGAVAHKVDACDVLLGTHGAGLTNMAFLRKGAVVV</sequence>
<keyword evidence="8" id="KW-1185">Reference proteome</keyword>
<proteinExistence type="predicted"/>
<evidence type="ECO:0000256" key="3">
    <source>
        <dbReference type="ARBA" id="ARBA00022676"/>
    </source>
</evidence>
<evidence type="ECO:0000259" key="6">
    <source>
        <dbReference type="Pfam" id="PF04577"/>
    </source>
</evidence>
<comment type="caution">
    <text evidence="7">The sequence shown here is derived from an EMBL/GenBank/DDBJ whole genome shotgun (WGS) entry which is preliminary data.</text>
</comment>
<dbReference type="PANTHER" id="PTHR20961:SF109">
    <property type="entry name" value="GLYCOSYLTRANSFERASE"/>
    <property type="match status" value="1"/>
</dbReference>
<gene>
    <name evidence="7" type="ORF">NCGR_LOCUS67593</name>
</gene>
<evidence type="ECO:0000256" key="4">
    <source>
        <dbReference type="ARBA" id="ARBA00022679"/>
    </source>
</evidence>
<dbReference type="GO" id="GO:0000139">
    <property type="term" value="C:Golgi membrane"/>
    <property type="evidence" value="ECO:0007669"/>
    <property type="project" value="UniProtKB-SubCell"/>
</dbReference>
<protein>
    <recommendedName>
        <fullName evidence="6">Glycosyltransferase 61 catalytic domain-containing protein</fullName>
    </recommendedName>
</protein>
<keyword evidence="5" id="KW-0325">Glycoprotein</keyword>
<accession>A0A811SQH8</accession>
<organism evidence="7 8">
    <name type="scientific">Miscanthus lutarioriparius</name>
    <dbReference type="NCBI Taxonomy" id="422564"/>
    <lineage>
        <taxon>Eukaryota</taxon>
        <taxon>Viridiplantae</taxon>
        <taxon>Streptophyta</taxon>
        <taxon>Embryophyta</taxon>
        <taxon>Tracheophyta</taxon>
        <taxon>Spermatophyta</taxon>
        <taxon>Magnoliopsida</taxon>
        <taxon>Liliopsida</taxon>
        <taxon>Poales</taxon>
        <taxon>Poaceae</taxon>
        <taxon>PACMAD clade</taxon>
        <taxon>Panicoideae</taxon>
        <taxon>Andropogonodae</taxon>
        <taxon>Andropogoneae</taxon>
        <taxon>Saccharinae</taxon>
        <taxon>Miscanthus</taxon>
    </lineage>
</organism>
<comment type="subcellular location">
    <subcellularLocation>
        <location evidence="1">Golgi apparatus membrane</location>
        <topology evidence="1">Single-pass type II membrane protein</topology>
    </subcellularLocation>
</comment>
<dbReference type="InterPro" id="IPR007657">
    <property type="entry name" value="Glycosyltransferase_61"/>
</dbReference>
<dbReference type="Proteomes" id="UP000604825">
    <property type="component" value="Unassembled WGS sequence"/>
</dbReference>
<feature type="domain" description="Glycosyltransferase 61 catalytic" evidence="6">
    <location>
        <begin position="4"/>
        <end position="74"/>
    </location>
</feature>
<dbReference type="EMBL" id="CAJGYO010000780">
    <property type="protein sequence ID" value="CAD6343495.1"/>
    <property type="molecule type" value="Genomic_DNA"/>
</dbReference>
<evidence type="ECO:0000256" key="1">
    <source>
        <dbReference type="ARBA" id="ARBA00004323"/>
    </source>
</evidence>
<name>A0A811SQH8_9POAL</name>
<dbReference type="InterPro" id="IPR049625">
    <property type="entry name" value="Glyco_transf_61_cat"/>
</dbReference>
<evidence type="ECO:0000313" key="8">
    <source>
        <dbReference type="Proteomes" id="UP000604825"/>
    </source>
</evidence>
<dbReference type="OrthoDB" id="529273at2759"/>
<dbReference type="PANTHER" id="PTHR20961">
    <property type="entry name" value="GLYCOSYLTRANSFERASE"/>
    <property type="match status" value="1"/>
</dbReference>
<dbReference type="Pfam" id="PF04577">
    <property type="entry name" value="Glyco_transf_61"/>
    <property type="match status" value="1"/>
</dbReference>